<keyword evidence="4" id="KW-1185">Reference proteome</keyword>
<organism evidence="3 4">
    <name type="scientific">Pannonibacter tanglangensis</name>
    <dbReference type="NCBI Taxonomy" id="2750084"/>
    <lineage>
        <taxon>Bacteria</taxon>
        <taxon>Pseudomonadati</taxon>
        <taxon>Pseudomonadota</taxon>
        <taxon>Alphaproteobacteria</taxon>
        <taxon>Hyphomicrobiales</taxon>
        <taxon>Stappiaceae</taxon>
        <taxon>Pannonibacter</taxon>
    </lineage>
</organism>
<comment type="caution">
    <text evidence="3">The sequence shown here is derived from an EMBL/GenBank/DDBJ whole genome shotgun (WGS) entry which is preliminary data.</text>
</comment>
<sequence>MSLSEAGTDLLDAIDPRELLAQVDRIATAMWVYDFDRKRIVWGNRSALDVWGAASLCDLRKRDLGADMSRAVAERLAQYRTDFLRADATFSENWTIYPNGVPKTLQVVFRGLRLRDGRMAMLCEGTVNHDIRPETLRSAEALLHTPVMISLFSRNGAPLYRNPASRASQIDADLSLHNRLVDASVADALTGALDYGSDCKVVAQTRTSRGIRWHEITARVCRDAVTGVPAYLVSEIDVTELKETQERARFFADHDILTGLPNRVFLQAHLPKMIRTAVSDAQNLFLYFLDLNGFKTVNDTLGHAIGDLLLKAVAGRLAGFVAERGTVARLGGDEFLICMPDRTGTLNPQEFGRQLIDLFLEPMDIGGHVLQTTLAVGLSICPDDGADMDTLMRHCDLALFEAKSDRSSKVTAFSMDLRQRLEEKVTLEKDLWRALERDEFVLFYQPRLSVKTGEIVAAEALIRWQHPERGLLGPGSFIPACEETGMIINIGEWVYRNVARQQTRMQEAGIDISLSINLSPRQFSDPDLIDKILHLPEETGCNPERLGFEITESVLLGDSEAIRMALARMKKRGYQIIIDDFGTGYSNLAYLQKYPIDVLKIDQTFIRDLKHTAPITRLIVSLGQVLKVRIVAEGVEQGEELDWLVENGCDEYQGFYFSRPVPFDDFARLYAANRERQELLARMRDGQGLRVLRS</sequence>
<dbReference type="Pfam" id="PF00990">
    <property type="entry name" value="GGDEF"/>
    <property type="match status" value="1"/>
</dbReference>
<feature type="domain" description="EAL" evidence="1">
    <location>
        <begin position="424"/>
        <end position="674"/>
    </location>
</feature>
<dbReference type="InterPro" id="IPR001633">
    <property type="entry name" value="EAL_dom"/>
</dbReference>
<accession>A0A7X5F3M0</accession>
<evidence type="ECO:0000313" key="3">
    <source>
        <dbReference type="EMBL" id="NBN79136.1"/>
    </source>
</evidence>
<dbReference type="SMART" id="SM00267">
    <property type="entry name" value="GGDEF"/>
    <property type="match status" value="1"/>
</dbReference>
<feature type="domain" description="GGDEF" evidence="2">
    <location>
        <begin position="282"/>
        <end position="415"/>
    </location>
</feature>
<proteinExistence type="predicted"/>
<dbReference type="InterPro" id="IPR035919">
    <property type="entry name" value="EAL_sf"/>
</dbReference>
<dbReference type="SMART" id="SM00052">
    <property type="entry name" value="EAL"/>
    <property type="match status" value="1"/>
</dbReference>
<protein>
    <submittedName>
        <fullName evidence="3">EAL domain-containing protein</fullName>
    </submittedName>
</protein>
<dbReference type="InterPro" id="IPR029787">
    <property type="entry name" value="Nucleotide_cyclase"/>
</dbReference>
<dbReference type="RefSeq" id="WP_161708836.1">
    <property type="nucleotide sequence ID" value="NZ_JAABLQ010000001.1"/>
</dbReference>
<reference evidence="4" key="1">
    <citation type="submission" date="2020-01" db="EMBL/GenBank/DDBJ databases">
        <authorList>
            <person name="Fang Y."/>
            <person name="Sun R."/>
            <person name="Nie L."/>
            <person name="He J."/>
            <person name="Hao L."/>
            <person name="Wang L."/>
            <person name="Su S."/>
            <person name="Lv E."/>
            <person name="Zhang Z."/>
            <person name="Xie R."/>
            <person name="Liu H."/>
        </authorList>
    </citation>
    <scope>NUCLEOTIDE SEQUENCE [LARGE SCALE GENOMIC DNA]</scope>
    <source>
        <strain evidence="4">XCT-53</strain>
    </source>
</reference>
<dbReference type="Proteomes" id="UP000586722">
    <property type="component" value="Unassembled WGS sequence"/>
</dbReference>
<dbReference type="CDD" id="cd01949">
    <property type="entry name" value="GGDEF"/>
    <property type="match status" value="1"/>
</dbReference>
<dbReference type="Gene3D" id="3.20.20.450">
    <property type="entry name" value="EAL domain"/>
    <property type="match status" value="1"/>
</dbReference>
<dbReference type="SUPFAM" id="SSF141868">
    <property type="entry name" value="EAL domain-like"/>
    <property type="match status" value="1"/>
</dbReference>
<evidence type="ECO:0000313" key="4">
    <source>
        <dbReference type="Proteomes" id="UP000586722"/>
    </source>
</evidence>
<dbReference type="NCBIfam" id="TIGR00254">
    <property type="entry name" value="GGDEF"/>
    <property type="match status" value="1"/>
</dbReference>
<dbReference type="InterPro" id="IPR043128">
    <property type="entry name" value="Rev_trsase/Diguanyl_cyclase"/>
</dbReference>
<dbReference type="EMBL" id="JAABLQ010000001">
    <property type="protein sequence ID" value="NBN79136.1"/>
    <property type="molecule type" value="Genomic_DNA"/>
</dbReference>
<dbReference type="InterPro" id="IPR000160">
    <property type="entry name" value="GGDEF_dom"/>
</dbReference>
<evidence type="ECO:0000259" key="2">
    <source>
        <dbReference type="PROSITE" id="PS50887"/>
    </source>
</evidence>
<dbReference type="AlphaFoldDB" id="A0A7X5F3M0"/>
<evidence type="ECO:0000259" key="1">
    <source>
        <dbReference type="PROSITE" id="PS50883"/>
    </source>
</evidence>
<dbReference type="InterPro" id="IPR052155">
    <property type="entry name" value="Biofilm_reg_signaling"/>
</dbReference>
<dbReference type="SUPFAM" id="SSF55073">
    <property type="entry name" value="Nucleotide cyclase"/>
    <property type="match status" value="1"/>
</dbReference>
<dbReference type="CDD" id="cd01948">
    <property type="entry name" value="EAL"/>
    <property type="match status" value="1"/>
</dbReference>
<dbReference type="PANTHER" id="PTHR44757">
    <property type="entry name" value="DIGUANYLATE CYCLASE DGCP"/>
    <property type="match status" value="1"/>
</dbReference>
<dbReference type="Pfam" id="PF00563">
    <property type="entry name" value="EAL"/>
    <property type="match status" value="1"/>
</dbReference>
<name>A0A7X5F3M0_9HYPH</name>
<dbReference type="PROSITE" id="PS50887">
    <property type="entry name" value="GGDEF"/>
    <property type="match status" value="1"/>
</dbReference>
<dbReference type="PROSITE" id="PS50883">
    <property type="entry name" value="EAL"/>
    <property type="match status" value="1"/>
</dbReference>
<gene>
    <name evidence="3" type="ORF">GWI72_12730</name>
</gene>
<dbReference type="Gene3D" id="3.30.70.270">
    <property type="match status" value="1"/>
</dbReference>
<dbReference type="PANTHER" id="PTHR44757:SF2">
    <property type="entry name" value="BIOFILM ARCHITECTURE MAINTENANCE PROTEIN MBAA"/>
    <property type="match status" value="1"/>
</dbReference>